<feature type="domain" description="NUMOD4" evidence="1">
    <location>
        <begin position="8"/>
        <end position="53"/>
    </location>
</feature>
<evidence type="ECO:0000259" key="1">
    <source>
        <dbReference type="Pfam" id="PF07463"/>
    </source>
</evidence>
<dbReference type="InterPro" id="IPR044925">
    <property type="entry name" value="His-Me_finger_sf"/>
</dbReference>
<dbReference type="InterPro" id="IPR010902">
    <property type="entry name" value="NUMOD4"/>
</dbReference>
<organism evidence="2">
    <name type="scientific">Myoviridae sp. ctwwN25</name>
    <dbReference type="NCBI Taxonomy" id="2825209"/>
    <lineage>
        <taxon>Viruses</taxon>
        <taxon>Duplodnaviria</taxon>
        <taxon>Heunggongvirae</taxon>
        <taxon>Uroviricota</taxon>
        <taxon>Caudoviricetes</taxon>
    </lineage>
</organism>
<dbReference type="GO" id="GO:0016788">
    <property type="term" value="F:hydrolase activity, acting on ester bonds"/>
    <property type="evidence" value="ECO:0007669"/>
    <property type="project" value="InterPro"/>
</dbReference>
<name>A0A8S5PQ32_9CAUD</name>
<reference evidence="2" key="1">
    <citation type="journal article" date="2021" name="Proc. Natl. Acad. Sci. U.S.A.">
        <title>A Catalog of Tens of Thousands of Viruses from Human Metagenomes Reveals Hidden Associations with Chronic Diseases.</title>
        <authorList>
            <person name="Tisza M.J."/>
            <person name="Buck C.B."/>
        </authorList>
    </citation>
    <scope>NUCLEOTIDE SEQUENCE</scope>
    <source>
        <strain evidence="2">CtwwN25</strain>
    </source>
</reference>
<evidence type="ECO:0000313" key="2">
    <source>
        <dbReference type="EMBL" id="DAE08545.1"/>
    </source>
</evidence>
<dbReference type="SUPFAM" id="SSF54060">
    <property type="entry name" value="His-Me finger endonucleases"/>
    <property type="match status" value="1"/>
</dbReference>
<dbReference type="EMBL" id="BK015472">
    <property type="protein sequence ID" value="DAE08545.1"/>
    <property type="molecule type" value="Genomic_DNA"/>
</dbReference>
<protein>
    <submittedName>
        <fullName evidence="2">Homing endonuclease</fullName>
    </submittedName>
</protein>
<dbReference type="Gene3D" id="3.90.75.20">
    <property type="match status" value="1"/>
</dbReference>
<sequence>MIDPLVFEEWKYIDFWGIKPGAYKISNFGRVYSNLKNGLLSPAISNGYLTVSLAMEDGSRKTFYIHRLVGFAFVYNPNPENCVEINHINLHRNDCFAGNLEWTTKQENIDHELAHFGHGIEQEQATKSWSCGKDTYGENNGMAILTEQNVRTMLEVIQNGGSYAQALSEAGIEINPANRANLSHIVRGHRWKHISCDYVIPSKIPRR</sequence>
<dbReference type="Pfam" id="PF07463">
    <property type="entry name" value="NUMOD4"/>
    <property type="match status" value="1"/>
</dbReference>
<accession>A0A8S5PQ32</accession>
<keyword evidence="2" id="KW-0378">Hydrolase</keyword>
<keyword evidence="2" id="KW-0255">Endonuclease</keyword>
<keyword evidence="2" id="KW-0540">Nuclease</keyword>
<dbReference type="GO" id="GO:0004519">
    <property type="term" value="F:endonuclease activity"/>
    <property type="evidence" value="ECO:0007669"/>
    <property type="project" value="UniProtKB-KW"/>
</dbReference>
<proteinExistence type="predicted"/>